<dbReference type="OrthoDB" id="9786503at2"/>
<evidence type="ECO:0000256" key="4">
    <source>
        <dbReference type="SAM" id="MobiDB-lite"/>
    </source>
</evidence>
<keyword evidence="3" id="KW-0949">S-adenosyl-L-methionine</keyword>
<organism evidence="6 7">
    <name type="scientific">Pseudonocardia thermophila</name>
    <dbReference type="NCBI Taxonomy" id="1848"/>
    <lineage>
        <taxon>Bacteria</taxon>
        <taxon>Bacillati</taxon>
        <taxon>Actinomycetota</taxon>
        <taxon>Actinomycetes</taxon>
        <taxon>Pseudonocardiales</taxon>
        <taxon>Pseudonocardiaceae</taxon>
        <taxon>Pseudonocardia</taxon>
    </lineage>
</organism>
<dbReference type="InterPro" id="IPR041698">
    <property type="entry name" value="Methyltransf_25"/>
</dbReference>
<dbReference type="SUPFAM" id="SSF53335">
    <property type="entry name" value="S-adenosyl-L-methionine-dependent methyltransferases"/>
    <property type="match status" value="1"/>
</dbReference>
<keyword evidence="2 6" id="KW-0808">Transferase</keyword>
<evidence type="ECO:0000256" key="1">
    <source>
        <dbReference type="ARBA" id="ARBA00022603"/>
    </source>
</evidence>
<dbReference type="PANTHER" id="PTHR43464">
    <property type="entry name" value="METHYLTRANSFERASE"/>
    <property type="match status" value="1"/>
</dbReference>
<keyword evidence="1 6" id="KW-0489">Methyltransferase</keyword>
<feature type="region of interest" description="Disordered" evidence="4">
    <location>
        <begin position="1"/>
        <end position="28"/>
    </location>
</feature>
<name>A0A1M6Z5P8_PSETH</name>
<gene>
    <name evidence="6" type="ORF">SAMN05443637_122100</name>
</gene>
<evidence type="ECO:0000259" key="5">
    <source>
        <dbReference type="Pfam" id="PF13649"/>
    </source>
</evidence>
<evidence type="ECO:0000256" key="2">
    <source>
        <dbReference type="ARBA" id="ARBA00022679"/>
    </source>
</evidence>
<dbReference type="AlphaFoldDB" id="A0A1M6Z5P8"/>
<dbReference type="Proteomes" id="UP000184363">
    <property type="component" value="Unassembled WGS sequence"/>
</dbReference>
<dbReference type="GO" id="GO:0032259">
    <property type="term" value="P:methylation"/>
    <property type="evidence" value="ECO:0007669"/>
    <property type="project" value="UniProtKB-KW"/>
</dbReference>
<dbReference type="InterPro" id="IPR029063">
    <property type="entry name" value="SAM-dependent_MTases_sf"/>
</dbReference>
<dbReference type="STRING" id="1848.SAMN05443637_122100"/>
<evidence type="ECO:0000256" key="3">
    <source>
        <dbReference type="ARBA" id="ARBA00022691"/>
    </source>
</evidence>
<evidence type="ECO:0000313" key="6">
    <source>
        <dbReference type="EMBL" id="SHL25727.1"/>
    </source>
</evidence>
<dbReference type="Gene3D" id="3.40.50.150">
    <property type="entry name" value="Vaccinia Virus protein VP39"/>
    <property type="match status" value="1"/>
</dbReference>
<protein>
    <submittedName>
        <fullName evidence="6">Methyltransferase domain-containing protein</fullName>
    </submittedName>
</protein>
<dbReference type="RefSeq" id="WP_073459720.1">
    <property type="nucleotide sequence ID" value="NZ_CALGVN010000007.1"/>
</dbReference>
<feature type="domain" description="Methyltransferase" evidence="5">
    <location>
        <begin position="40"/>
        <end position="122"/>
    </location>
</feature>
<sequence>MRSDAERWNARHAAADDAGPHPPDLLRGREHLLPPGGRALDVACGRGAVARWLAARGFEVDAVDVSAVGLAAAAAPGVRTIEHDLDDGLPPRCTGPYDVVVCQRFRDPRLYPQLTAVLAPGGLLVVTVLSEVGVGPGPFRAPAGELRAAFSGLEILVDVDGGGEAGLVARSAG</sequence>
<dbReference type="EMBL" id="FRAP01000022">
    <property type="protein sequence ID" value="SHL25727.1"/>
    <property type="molecule type" value="Genomic_DNA"/>
</dbReference>
<keyword evidence="7" id="KW-1185">Reference proteome</keyword>
<evidence type="ECO:0000313" key="7">
    <source>
        <dbReference type="Proteomes" id="UP000184363"/>
    </source>
</evidence>
<accession>A0A1M6Z5P8</accession>
<dbReference type="Pfam" id="PF13649">
    <property type="entry name" value="Methyltransf_25"/>
    <property type="match status" value="1"/>
</dbReference>
<dbReference type="GO" id="GO:0008168">
    <property type="term" value="F:methyltransferase activity"/>
    <property type="evidence" value="ECO:0007669"/>
    <property type="project" value="UniProtKB-KW"/>
</dbReference>
<proteinExistence type="predicted"/>
<reference evidence="6 7" key="1">
    <citation type="submission" date="2016-11" db="EMBL/GenBank/DDBJ databases">
        <authorList>
            <person name="Jaros S."/>
            <person name="Januszkiewicz K."/>
            <person name="Wedrychowicz H."/>
        </authorList>
    </citation>
    <scope>NUCLEOTIDE SEQUENCE [LARGE SCALE GENOMIC DNA]</scope>
    <source>
        <strain evidence="6 7">DSM 43832</strain>
    </source>
</reference>
<dbReference type="PANTHER" id="PTHR43464:SF19">
    <property type="entry name" value="UBIQUINONE BIOSYNTHESIS O-METHYLTRANSFERASE, MITOCHONDRIAL"/>
    <property type="match status" value="1"/>
</dbReference>
<dbReference type="CDD" id="cd02440">
    <property type="entry name" value="AdoMet_MTases"/>
    <property type="match status" value="1"/>
</dbReference>